<name>A0A6H1QU43_9PHYC</name>
<organism evidence="1">
    <name type="scientific">Ostreococcus mediterraneus virus 2</name>
    <dbReference type="NCBI Taxonomy" id="2726183"/>
    <lineage>
        <taxon>Viruses</taxon>
        <taxon>Varidnaviria</taxon>
        <taxon>Bamfordvirae</taxon>
        <taxon>Nucleocytoviricota</taxon>
        <taxon>Megaviricetes</taxon>
        <taxon>Algavirales</taxon>
        <taxon>Phycodnaviridae</taxon>
        <taxon>Prasinovirus</taxon>
    </lineage>
</organism>
<dbReference type="Pfam" id="PF19075">
    <property type="entry name" value="DUF5771"/>
    <property type="match status" value="1"/>
</dbReference>
<accession>A0A6H1QU43</accession>
<evidence type="ECO:0000313" key="1">
    <source>
        <dbReference type="EMBL" id="QIZ31165.1"/>
    </source>
</evidence>
<sequence length="81" mass="9410">MIILLLVIILLVILSAHGYSGVRDKSPLARHRALARVIRAGEPPLGLFRRLNVLMILFKRTDPKLSKLFKKDRDWVKEKYM</sequence>
<dbReference type="EMBL" id="MN688676">
    <property type="protein sequence ID" value="QIZ31165.1"/>
    <property type="molecule type" value="Genomic_DNA"/>
</dbReference>
<reference evidence="1" key="1">
    <citation type="journal article" date="2020" name="Sci. Adv.">
        <title>Virus-host coexistence in phytoplankton through the genomic lens.</title>
        <authorList>
            <person name="Yau S."/>
            <person name="Krasovec M."/>
            <person name="Benites L.F."/>
            <person name="Rombauts S."/>
            <person name="Groussin M."/>
            <person name="Vancaester E."/>
            <person name="Aury J.M."/>
            <person name="Derelle E."/>
            <person name="Desdevises Y."/>
            <person name="Escande M.L."/>
            <person name="Grimsley N."/>
            <person name="Guy J."/>
            <person name="Moreau H."/>
            <person name="Sanchez-Brosseau S."/>
            <person name="van de Peer Y."/>
            <person name="Vandepoele K."/>
            <person name="Gourbiere S."/>
            <person name="Piganeau G."/>
        </authorList>
    </citation>
    <scope>NUCLEOTIDE SEQUENCE</scope>
    <source>
        <strain evidence="1">OmV2</strain>
    </source>
</reference>
<protein>
    <submittedName>
        <fullName evidence="1">Uncharacterized protein</fullName>
    </submittedName>
</protein>
<gene>
    <name evidence="1" type="ORF">orf00165</name>
</gene>
<proteinExistence type="predicted"/>
<dbReference type="InterPro" id="IPR043905">
    <property type="entry name" value="DUF5771"/>
</dbReference>